<evidence type="ECO:0000256" key="2">
    <source>
        <dbReference type="SAM" id="MobiDB-lite"/>
    </source>
</evidence>
<sequence length="549" mass="62665">MRFRKGFGYAKEFLKLFVSGSQGQGKPESKDCAPLERSPSESGAQVDRLANREMVTKGVFSEESVLENQASNISKVRQAQSDIKGNDQSFPFDDKASQHRPTGQSEPAIYTTLSAPINDTADKAERKSEPQTEDRKNITQAYPQSQQKFIFTTCALDPKIRHNIESGNMTGCYFCNTNAKIRKLSNIVKKGKDEINSLQNTVKDKENRIESLEKSLGKKEEEAKNLTRQVQAQQHEIESLYTKCEDFKANFEKNETEIRKLQQTESAMRKQGNVLMDEDARSLILDIIQTKVKTISHIYLKYVPWANILRASDDQGLSDIFSGVFYPAWQLKHWSLVRAHTNISTQTVVKALLSSTISKLFFENPFFCYGEARKQLHDLYQLAIEKDPNSAVVWRVKTVSLLNQISYGKDSTASVSHYLVLRIMDSIKKLLMIDHSIKGGELNGLYEKLVDLVQSSVKLAADWHSREFYFRVINIDWLYWMGFKAYSAEAARYVTPYPMSQKLENGKSYNILAVISPGFIRYIKGDDETEFQEIIWEKASVLLTEKPLL</sequence>
<keyword evidence="1" id="KW-0175">Coiled coil</keyword>
<dbReference type="Proteomes" id="UP001373714">
    <property type="component" value="Unassembled WGS sequence"/>
</dbReference>
<name>A0AAV9UM99_9PEZI</name>
<dbReference type="Gene3D" id="1.20.5.340">
    <property type="match status" value="1"/>
</dbReference>
<dbReference type="AlphaFoldDB" id="A0AAV9UM99"/>
<accession>A0AAV9UM99</accession>
<reference evidence="3 4" key="1">
    <citation type="submission" date="2019-10" db="EMBL/GenBank/DDBJ databases">
        <authorList>
            <person name="Palmer J.M."/>
        </authorList>
    </citation>
    <scope>NUCLEOTIDE SEQUENCE [LARGE SCALE GENOMIC DNA]</scope>
    <source>
        <strain evidence="3 4">TWF730</strain>
    </source>
</reference>
<dbReference type="EMBL" id="JAVHNS010000009">
    <property type="protein sequence ID" value="KAK6343710.1"/>
    <property type="molecule type" value="Genomic_DNA"/>
</dbReference>
<evidence type="ECO:0000313" key="3">
    <source>
        <dbReference type="EMBL" id="KAK6343710.1"/>
    </source>
</evidence>
<feature type="region of interest" description="Disordered" evidence="2">
    <location>
        <begin position="20"/>
        <end position="48"/>
    </location>
</feature>
<comment type="caution">
    <text evidence="3">The sequence shown here is derived from an EMBL/GenBank/DDBJ whole genome shotgun (WGS) entry which is preliminary data.</text>
</comment>
<protein>
    <submittedName>
        <fullName evidence="3">Uncharacterized protein</fullName>
    </submittedName>
</protein>
<evidence type="ECO:0000313" key="4">
    <source>
        <dbReference type="Proteomes" id="UP001373714"/>
    </source>
</evidence>
<feature type="coiled-coil region" evidence="1">
    <location>
        <begin position="181"/>
        <end position="264"/>
    </location>
</feature>
<gene>
    <name evidence="3" type="ORF">TWF730_011299</name>
</gene>
<feature type="compositionally biased region" description="Polar residues" evidence="2">
    <location>
        <begin position="70"/>
        <end position="89"/>
    </location>
</feature>
<feature type="compositionally biased region" description="Basic and acidic residues" evidence="2">
    <location>
        <begin position="120"/>
        <end position="137"/>
    </location>
</feature>
<proteinExistence type="predicted"/>
<evidence type="ECO:0000256" key="1">
    <source>
        <dbReference type="SAM" id="Coils"/>
    </source>
</evidence>
<feature type="region of interest" description="Disordered" evidence="2">
    <location>
        <begin position="70"/>
        <end position="142"/>
    </location>
</feature>
<keyword evidence="4" id="KW-1185">Reference proteome</keyword>
<feature type="compositionally biased region" description="Polar residues" evidence="2">
    <location>
        <begin position="99"/>
        <end position="117"/>
    </location>
</feature>
<organism evidence="3 4">
    <name type="scientific">Orbilia blumenaviensis</name>
    <dbReference type="NCBI Taxonomy" id="1796055"/>
    <lineage>
        <taxon>Eukaryota</taxon>
        <taxon>Fungi</taxon>
        <taxon>Dikarya</taxon>
        <taxon>Ascomycota</taxon>
        <taxon>Pezizomycotina</taxon>
        <taxon>Orbiliomycetes</taxon>
        <taxon>Orbiliales</taxon>
        <taxon>Orbiliaceae</taxon>
        <taxon>Orbilia</taxon>
    </lineage>
</organism>